<keyword evidence="2" id="KW-1185">Reference proteome</keyword>
<accession>A0A8C6EG39</accession>
<dbReference type="GeneTree" id="ENSGT00910000148296"/>
<dbReference type="EMBL" id="ABDC03022928">
    <property type="status" value="NOT_ANNOTATED_CDS"/>
    <property type="molecule type" value="Genomic_DNA"/>
</dbReference>
<reference evidence="1" key="3">
    <citation type="submission" date="2025-09" db="UniProtKB">
        <authorList>
            <consortium name="Ensembl"/>
        </authorList>
    </citation>
    <scope>IDENTIFICATION</scope>
</reference>
<proteinExistence type="predicted"/>
<reference evidence="1" key="1">
    <citation type="submission" date="2016-12" db="EMBL/GenBank/DDBJ databases">
        <title>Mouse lemur reference genome and diversity panel.</title>
        <authorList>
            <person name="Harris R."/>
            <person name="Larsen P."/>
            <person name="Liu Y."/>
            <person name="Hughes D.S."/>
            <person name="Murali S."/>
            <person name="Raveendran M."/>
            <person name="Korchina V."/>
            <person name="Wang M."/>
            <person name="Jhangiani S."/>
            <person name="Bandaranaike D."/>
            <person name="Bellair M."/>
            <person name="Blankenburg K."/>
            <person name="Chao H."/>
            <person name="Dahdouli M."/>
            <person name="Dinh H."/>
            <person name="Doddapaneni H."/>
            <person name="English A."/>
            <person name="Firestine M."/>
            <person name="Gnanaolivu R."/>
            <person name="Gross S."/>
            <person name="Hernandez B."/>
            <person name="Javaid M."/>
            <person name="Jayaseelan J."/>
            <person name="Jones J."/>
            <person name="Khan Z."/>
            <person name="Kovar C."/>
            <person name="Kurapati P."/>
            <person name="Le B."/>
            <person name="Lee S."/>
            <person name="Li M."/>
            <person name="Mathew T."/>
            <person name="Narasimhan A."/>
            <person name="Ngo D."/>
            <person name="Nguyen L."/>
            <person name="Okwuonu G."/>
            <person name="Ongeri F."/>
            <person name="Osuji N."/>
            <person name="Pu L.-L."/>
            <person name="Puazo M."/>
            <person name="Quiroz J."/>
            <person name="Raj R."/>
            <person name="Rajbhandari K."/>
            <person name="Reid J.G."/>
            <person name="Santibanez J."/>
            <person name="Sexton D."/>
            <person name="Skinner E."/>
            <person name="Vee V."/>
            <person name="Weissenberger G."/>
            <person name="Wu Y."/>
            <person name="Xin Y."/>
            <person name="Han Y."/>
            <person name="Campbell C."/>
            <person name="Brown A."/>
            <person name="Sullivan B."/>
            <person name="Shelton J."/>
            <person name="Brown S."/>
            <person name="Dudchenko O."/>
            <person name="Machol I."/>
            <person name="Durand N."/>
            <person name="Shamim M."/>
            <person name="Lieberman A."/>
            <person name="Muzny D.M."/>
            <person name="Richards S."/>
            <person name="Yoder A."/>
            <person name="Worley K.C."/>
            <person name="Rogers J."/>
            <person name="Gibbs R.A."/>
        </authorList>
    </citation>
    <scope>NUCLEOTIDE SEQUENCE [LARGE SCALE GENOMIC DNA]</scope>
</reference>
<dbReference type="Proteomes" id="UP000694394">
    <property type="component" value="Chromosome 19"/>
</dbReference>
<evidence type="ECO:0000313" key="2">
    <source>
        <dbReference type="Proteomes" id="UP000694394"/>
    </source>
</evidence>
<dbReference type="Ensembl" id="ENSMICT00000068685.1">
    <property type="protein sequence ID" value="ENSMICP00000041519.1"/>
    <property type="gene ID" value="ENSMICG00000045056.1"/>
</dbReference>
<protein>
    <submittedName>
        <fullName evidence="1">Uncharacterized protein</fullName>
    </submittedName>
</protein>
<name>A0A8C6EG39_MICMU</name>
<reference evidence="1" key="2">
    <citation type="submission" date="2025-08" db="UniProtKB">
        <authorList>
            <consortium name="Ensembl"/>
        </authorList>
    </citation>
    <scope>IDENTIFICATION</scope>
</reference>
<dbReference type="AlphaFoldDB" id="A0A8C6EG39"/>
<evidence type="ECO:0000313" key="1">
    <source>
        <dbReference type="Ensembl" id="ENSMICP00000041519.1"/>
    </source>
</evidence>
<sequence length="49" mass="5697">IENLINYLLFEKLLCTELFNTMGKILQIKVSTFACVTIYLSSKSRIRNL</sequence>
<organism evidence="1 2">
    <name type="scientific">Microcebus murinus</name>
    <name type="common">Gray mouse lemur</name>
    <name type="synonym">Lemur murinus</name>
    <dbReference type="NCBI Taxonomy" id="30608"/>
    <lineage>
        <taxon>Eukaryota</taxon>
        <taxon>Metazoa</taxon>
        <taxon>Chordata</taxon>
        <taxon>Craniata</taxon>
        <taxon>Vertebrata</taxon>
        <taxon>Euteleostomi</taxon>
        <taxon>Mammalia</taxon>
        <taxon>Eutheria</taxon>
        <taxon>Euarchontoglires</taxon>
        <taxon>Primates</taxon>
        <taxon>Strepsirrhini</taxon>
        <taxon>Lemuriformes</taxon>
        <taxon>Cheirogaleidae</taxon>
        <taxon>Microcebus</taxon>
    </lineage>
</organism>